<dbReference type="EMBL" id="JAUEDM010000002">
    <property type="protein sequence ID" value="KAK3324992.1"/>
    <property type="molecule type" value="Genomic_DNA"/>
</dbReference>
<dbReference type="Gene3D" id="1.25.40.10">
    <property type="entry name" value="Tetratricopeptide repeat domain"/>
    <property type="match status" value="1"/>
</dbReference>
<dbReference type="CDD" id="cd20071">
    <property type="entry name" value="SET_SMYD"/>
    <property type="match status" value="1"/>
</dbReference>
<dbReference type="InterPro" id="IPR001214">
    <property type="entry name" value="SET_dom"/>
</dbReference>
<accession>A0AAE0MA56</accession>
<organism evidence="3 4">
    <name type="scientific">Apodospora peruviana</name>
    <dbReference type="NCBI Taxonomy" id="516989"/>
    <lineage>
        <taxon>Eukaryota</taxon>
        <taxon>Fungi</taxon>
        <taxon>Dikarya</taxon>
        <taxon>Ascomycota</taxon>
        <taxon>Pezizomycotina</taxon>
        <taxon>Sordariomycetes</taxon>
        <taxon>Sordariomycetidae</taxon>
        <taxon>Sordariales</taxon>
        <taxon>Lasiosphaeriaceae</taxon>
        <taxon>Apodospora</taxon>
    </lineage>
</organism>
<evidence type="ECO:0000313" key="4">
    <source>
        <dbReference type="Proteomes" id="UP001283341"/>
    </source>
</evidence>
<dbReference type="Gene3D" id="2.170.270.10">
    <property type="entry name" value="SET domain"/>
    <property type="match status" value="1"/>
</dbReference>
<evidence type="ECO:0000313" key="3">
    <source>
        <dbReference type="EMBL" id="KAK3324992.1"/>
    </source>
</evidence>
<feature type="domain" description="SET" evidence="2">
    <location>
        <begin position="142"/>
        <end position="293"/>
    </location>
</feature>
<dbReference type="Proteomes" id="UP001283341">
    <property type="component" value="Unassembled WGS sequence"/>
</dbReference>
<dbReference type="InterPro" id="IPR053185">
    <property type="entry name" value="SET_domain_protein"/>
</dbReference>
<sequence length="436" mass="48557">MARHIYLLHIPALNLIILALCHFALAITPEVSIQCPWDPVSPFRLRGRSCPAPIDDDSESSANLAKTPWTHPPYCLSLAHVEDKLCVYSSSAFNDNAGISIIAHPSTAATLVQAVSNPVPAWYARQHIAHSPSTTTGPAKNVKYKVGTIPGKGKGVIATRHIDQFQTIMVSFPAMIVDNELFPAEEDEGPVEGPRLFRKALAQLTDRERFLGLARSREHQSVDVVEDVIRTNAFGITTLDGRDAKGLYPEIAVTLNHGCDPNAYGRYTKGDLAMSAVATRDIEPGEEITISYLPLGMPTTIRRKSLANWGFNCTCSLCSAPKEARDASDRRRERLVELYYAMREPDTEYDTLVELTREFVDIVQIERLFPKVGEYYQAFMKLYYDYGDVESAYRYARTALKFAETFADPEGGFCGGLRGDIRLLEDLLERGEYPQA</sequence>
<evidence type="ECO:0000256" key="1">
    <source>
        <dbReference type="SAM" id="SignalP"/>
    </source>
</evidence>
<reference evidence="3" key="2">
    <citation type="submission" date="2023-06" db="EMBL/GenBank/DDBJ databases">
        <authorList>
            <consortium name="Lawrence Berkeley National Laboratory"/>
            <person name="Haridas S."/>
            <person name="Hensen N."/>
            <person name="Bonometti L."/>
            <person name="Westerberg I."/>
            <person name="Brannstrom I.O."/>
            <person name="Guillou S."/>
            <person name="Cros-Aarteil S."/>
            <person name="Calhoun S."/>
            <person name="Kuo A."/>
            <person name="Mondo S."/>
            <person name="Pangilinan J."/>
            <person name="Riley R."/>
            <person name="Labutti K."/>
            <person name="Andreopoulos B."/>
            <person name="Lipzen A."/>
            <person name="Chen C."/>
            <person name="Yanf M."/>
            <person name="Daum C."/>
            <person name="Ng V."/>
            <person name="Clum A."/>
            <person name="Steindorff A."/>
            <person name="Ohm R."/>
            <person name="Martin F."/>
            <person name="Silar P."/>
            <person name="Natvig D."/>
            <person name="Lalanne C."/>
            <person name="Gautier V."/>
            <person name="Ament-Velasquez S.L."/>
            <person name="Kruys A."/>
            <person name="Hutchinson M.I."/>
            <person name="Powell A.J."/>
            <person name="Barry K."/>
            <person name="Miller A.N."/>
            <person name="Grigoriev I.V."/>
            <person name="Debuchy R."/>
            <person name="Gladieux P."/>
            <person name="Thoren M.H."/>
            <person name="Johannesson H."/>
        </authorList>
    </citation>
    <scope>NUCLEOTIDE SEQUENCE</scope>
    <source>
        <strain evidence="3">CBS 118394</strain>
    </source>
</reference>
<dbReference type="SMART" id="SM00317">
    <property type="entry name" value="SET"/>
    <property type="match status" value="1"/>
</dbReference>
<protein>
    <recommendedName>
        <fullName evidence="2">SET domain-containing protein</fullName>
    </recommendedName>
</protein>
<dbReference type="InterPro" id="IPR011990">
    <property type="entry name" value="TPR-like_helical_dom_sf"/>
</dbReference>
<comment type="caution">
    <text evidence="3">The sequence shown here is derived from an EMBL/GenBank/DDBJ whole genome shotgun (WGS) entry which is preliminary data.</text>
</comment>
<reference evidence="3" key="1">
    <citation type="journal article" date="2023" name="Mol. Phylogenet. Evol.">
        <title>Genome-scale phylogeny and comparative genomics of the fungal order Sordariales.</title>
        <authorList>
            <person name="Hensen N."/>
            <person name="Bonometti L."/>
            <person name="Westerberg I."/>
            <person name="Brannstrom I.O."/>
            <person name="Guillou S."/>
            <person name="Cros-Aarteil S."/>
            <person name="Calhoun S."/>
            <person name="Haridas S."/>
            <person name="Kuo A."/>
            <person name="Mondo S."/>
            <person name="Pangilinan J."/>
            <person name="Riley R."/>
            <person name="LaButti K."/>
            <person name="Andreopoulos B."/>
            <person name="Lipzen A."/>
            <person name="Chen C."/>
            <person name="Yan M."/>
            <person name="Daum C."/>
            <person name="Ng V."/>
            <person name="Clum A."/>
            <person name="Steindorff A."/>
            <person name="Ohm R.A."/>
            <person name="Martin F."/>
            <person name="Silar P."/>
            <person name="Natvig D.O."/>
            <person name="Lalanne C."/>
            <person name="Gautier V."/>
            <person name="Ament-Velasquez S.L."/>
            <person name="Kruys A."/>
            <person name="Hutchinson M.I."/>
            <person name="Powell A.J."/>
            <person name="Barry K."/>
            <person name="Miller A.N."/>
            <person name="Grigoriev I.V."/>
            <person name="Debuchy R."/>
            <person name="Gladieux P."/>
            <person name="Hiltunen Thoren M."/>
            <person name="Johannesson H."/>
        </authorList>
    </citation>
    <scope>NUCLEOTIDE SEQUENCE</scope>
    <source>
        <strain evidence="3">CBS 118394</strain>
    </source>
</reference>
<dbReference type="PANTHER" id="PTHR47332:SF6">
    <property type="entry name" value="SET DOMAIN-CONTAINING PROTEIN"/>
    <property type="match status" value="1"/>
</dbReference>
<feature type="chain" id="PRO_5041927334" description="SET domain-containing protein" evidence="1">
    <location>
        <begin position="27"/>
        <end position="436"/>
    </location>
</feature>
<keyword evidence="4" id="KW-1185">Reference proteome</keyword>
<gene>
    <name evidence="3" type="ORF">B0H66DRAFT_511281</name>
</gene>
<dbReference type="AlphaFoldDB" id="A0AAE0MA56"/>
<dbReference type="SUPFAM" id="SSF82199">
    <property type="entry name" value="SET domain"/>
    <property type="match status" value="1"/>
</dbReference>
<feature type="signal peptide" evidence="1">
    <location>
        <begin position="1"/>
        <end position="26"/>
    </location>
</feature>
<evidence type="ECO:0000259" key="2">
    <source>
        <dbReference type="PROSITE" id="PS50280"/>
    </source>
</evidence>
<dbReference type="PROSITE" id="PS50280">
    <property type="entry name" value="SET"/>
    <property type="match status" value="1"/>
</dbReference>
<keyword evidence="1" id="KW-0732">Signal</keyword>
<dbReference type="PANTHER" id="PTHR47332">
    <property type="entry name" value="SET DOMAIN-CONTAINING PROTEIN 5"/>
    <property type="match status" value="1"/>
</dbReference>
<proteinExistence type="predicted"/>
<dbReference type="InterPro" id="IPR046341">
    <property type="entry name" value="SET_dom_sf"/>
</dbReference>
<dbReference type="Pfam" id="PF00856">
    <property type="entry name" value="SET"/>
    <property type="match status" value="1"/>
</dbReference>
<name>A0AAE0MA56_9PEZI</name>